<proteinExistence type="predicted"/>
<organism evidence="2 3">
    <name type="scientific">Candidatus Iainarchaeum sp</name>
    <dbReference type="NCBI Taxonomy" id="3101447"/>
    <lineage>
        <taxon>Archaea</taxon>
        <taxon>Candidatus Iainarchaeota</taxon>
        <taxon>Candidatus Iainarchaeia</taxon>
        <taxon>Candidatus Iainarchaeales</taxon>
        <taxon>Candidatus Iainarchaeaceae</taxon>
        <taxon>Candidatus Iainarchaeum</taxon>
    </lineage>
</organism>
<dbReference type="EMBL" id="JAFGDB010000098">
    <property type="protein sequence ID" value="MBN2067902.1"/>
    <property type="molecule type" value="Genomic_DNA"/>
</dbReference>
<evidence type="ECO:0000256" key="1">
    <source>
        <dbReference type="SAM" id="MobiDB-lite"/>
    </source>
</evidence>
<evidence type="ECO:0000313" key="2">
    <source>
        <dbReference type="EMBL" id="MBN2067902.1"/>
    </source>
</evidence>
<reference evidence="2" key="1">
    <citation type="submission" date="2021-01" db="EMBL/GenBank/DDBJ databases">
        <title>Active Sulfur Cycling in an Early Earth Analoge.</title>
        <authorList>
            <person name="Hahn C.R."/>
            <person name="Youssef N.H."/>
            <person name="Elshahed M."/>
        </authorList>
    </citation>
    <scope>NUCLEOTIDE SEQUENCE</scope>
    <source>
        <strain evidence="2">Zod_Metabat.1151</strain>
    </source>
</reference>
<feature type="compositionally biased region" description="Basic residues" evidence="1">
    <location>
        <begin position="1"/>
        <end position="12"/>
    </location>
</feature>
<feature type="compositionally biased region" description="Basic and acidic residues" evidence="1">
    <location>
        <begin position="18"/>
        <end position="30"/>
    </location>
</feature>
<name>A0A938YTN1_9ARCH</name>
<protein>
    <submittedName>
        <fullName evidence="2">Uncharacterized protein</fullName>
    </submittedName>
</protein>
<sequence length="157" mass="17677">MAKLGAKNKKRVFPFGDGKGKSGDFPGKKDYEKYRSKKHLADGQWELARQQLEPRRRQGKRLVDATKRVPSRDCSFTLNIGGAYMNCTVAKSPKQVTVTVQHPHKTGASASFIVSIEKVMEKGLLSAVEKQVLGPKFKESFRVQPLRILEYAWRKAA</sequence>
<accession>A0A938YTN1</accession>
<dbReference type="Proteomes" id="UP000809243">
    <property type="component" value="Unassembled WGS sequence"/>
</dbReference>
<comment type="caution">
    <text evidence="2">The sequence shown here is derived from an EMBL/GenBank/DDBJ whole genome shotgun (WGS) entry which is preliminary data.</text>
</comment>
<dbReference type="AlphaFoldDB" id="A0A938YTN1"/>
<feature type="region of interest" description="Disordered" evidence="1">
    <location>
        <begin position="1"/>
        <end position="30"/>
    </location>
</feature>
<evidence type="ECO:0000313" key="3">
    <source>
        <dbReference type="Proteomes" id="UP000809243"/>
    </source>
</evidence>
<gene>
    <name evidence="2" type="ORF">JW744_05530</name>
</gene>